<dbReference type="EMBL" id="CAUJNA010003317">
    <property type="protein sequence ID" value="CAJ1398965.1"/>
    <property type="molecule type" value="Genomic_DNA"/>
</dbReference>
<dbReference type="InterPro" id="IPR005612">
    <property type="entry name" value="CCAAT-binding_factor"/>
</dbReference>
<dbReference type="SUPFAM" id="SSF48371">
    <property type="entry name" value="ARM repeat"/>
    <property type="match status" value="1"/>
</dbReference>
<name>A0AA36J3K2_9DINO</name>
<dbReference type="GO" id="GO:0005634">
    <property type="term" value="C:nucleus"/>
    <property type="evidence" value="ECO:0007669"/>
    <property type="project" value="TreeGrafter"/>
</dbReference>
<gene>
    <name evidence="3" type="ORF">EVOR1521_LOCUS22606</name>
</gene>
<keyword evidence="4" id="KW-1185">Reference proteome</keyword>
<evidence type="ECO:0000313" key="4">
    <source>
        <dbReference type="Proteomes" id="UP001178507"/>
    </source>
</evidence>
<dbReference type="InterPro" id="IPR040155">
    <property type="entry name" value="CEBPZ/Mak21-like"/>
</dbReference>
<accession>A0AA36J3K2</accession>
<dbReference type="PANTHER" id="PTHR12048">
    <property type="entry name" value="CCAAT-BINDING FACTOR-RELATED"/>
    <property type="match status" value="1"/>
</dbReference>
<sequence>MAQDSEQRWLRKVSADGTSADKVASLTMLIQLCPIFSTAFIKALLTMAGKSARSDSTMAMDALKELFLDNLLPGRKLKRLEQMEPVSAKGLKKSTFTEICVVSFFEDYLKTAYAAFVQIVAAASHNTVAYIKSRAVRTAYDLLKAKPEQEKALLALLINKLGDSSPKVTSNVSYCVRELLKKHPGMKSPVLKEVEALIARPNITQKSKYAALLMLSEFVFGPSDGACAASVVRLFVQQLELALRKPRLSKKEFQRKKRGLAVVKKKRGPLREEDNRLVRTLINGIRRAMPYMNSLGGSPLSSETVDALFKVCHTVAAFSTRVSILALLQRGLSSGDPPDRFYRLLYEQLGFYELFASANARQALLLLQKCIPSDASCTRATAMARRILQLGLGSEPKVGVATLQVMRDLFVARRTEIKPMLHSVASQLTIPEEEGEVEEEHFVDDEKATAKVQAKARLIRGVPGRAGLPEQLAIEERPFRCSVF</sequence>
<evidence type="ECO:0000259" key="2">
    <source>
        <dbReference type="Pfam" id="PF03914"/>
    </source>
</evidence>
<organism evidence="3 4">
    <name type="scientific">Effrenium voratum</name>
    <dbReference type="NCBI Taxonomy" id="2562239"/>
    <lineage>
        <taxon>Eukaryota</taxon>
        <taxon>Sar</taxon>
        <taxon>Alveolata</taxon>
        <taxon>Dinophyceae</taxon>
        <taxon>Suessiales</taxon>
        <taxon>Symbiodiniaceae</taxon>
        <taxon>Effrenium</taxon>
    </lineage>
</organism>
<dbReference type="AlphaFoldDB" id="A0AA36J3K2"/>
<dbReference type="Pfam" id="PF03914">
    <property type="entry name" value="CBF"/>
    <property type="match status" value="1"/>
</dbReference>
<dbReference type="Proteomes" id="UP001178507">
    <property type="component" value="Unassembled WGS sequence"/>
</dbReference>
<reference evidence="3" key="1">
    <citation type="submission" date="2023-08" db="EMBL/GenBank/DDBJ databases">
        <authorList>
            <person name="Chen Y."/>
            <person name="Shah S."/>
            <person name="Dougan E. K."/>
            <person name="Thang M."/>
            <person name="Chan C."/>
        </authorList>
    </citation>
    <scope>NUCLEOTIDE SEQUENCE</scope>
</reference>
<comment type="similarity">
    <text evidence="1">Belongs to the CBF/MAK21 family.</text>
</comment>
<protein>
    <recommendedName>
        <fullName evidence="2">CCAAT-binding factor domain-containing protein</fullName>
    </recommendedName>
</protein>
<feature type="domain" description="CCAAT-binding factor" evidence="2">
    <location>
        <begin position="325"/>
        <end position="432"/>
    </location>
</feature>
<comment type="caution">
    <text evidence="3">The sequence shown here is derived from an EMBL/GenBank/DDBJ whole genome shotgun (WGS) entry which is preliminary data.</text>
</comment>
<evidence type="ECO:0000313" key="3">
    <source>
        <dbReference type="EMBL" id="CAJ1398965.1"/>
    </source>
</evidence>
<dbReference type="InterPro" id="IPR016024">
    <property type="entry name" value="ARM-type_fold"/>
</dbReference>
<evidence type="ECO:0000256" key="1">
    <source>
        <dbReference type="ARBA" id="ARBA00007797"/>
    </source>
</evidence>
<dbReference type="PANTHER" id="PTHR12048:SF0">
    <property type="entry name" value="CCAAT_ENHANCER-BINDING PROTEIN ZETA"/>
    <property type="match status" value="1"/>
</dbReference>
<proteinExistence type="inferred from homology"/>